<organism evidence="2 3">
    <name type="scientific">Suillus subaureus</name>
    <dbReference type="NCBI Taxonomy" id="48587"/>
    <lineage>
        <taxon>Eukaryota</taxon>
        <taxon>Fungi</taxon>
        <taxon>Dikarya</taxon>
        <taxon>Basidiomycota</taxon>
        <taxon>Agaricomycotina</taxon>
        <taxon>Agaricomycetes</taxon>
        <taxon>Agaricomycetidae</taxon>
        <taxon>Boletales</taxon>
        <taxon>Suillineae</taxon>
        <taxon>Suillaceae</taxon>
        <taxon>Suillus</taxon>
    </lineage>
</organism>
<reference evidence="2" key="1">
    <citation type="journal article" date="2020" name="New Phytol.">
        <title>Comparative genomics reveals dynamic genome evolution in host specialist ectomycorrhizal fungi.</title>
        <authorList>
            <person name="Lofgren L.A."/>
            <person name="Nguyen N.H."/>
            <person name="Vilgalys R."/>
            <person name="Ruytinx J."/>
            <person name="Liao H.L."/>
            <person name="Branco S."/>
            <person name="Kuo A."/>
            <person name="LaButti K."/>
            <person name="Lipzen A."/>
            <person name="Andreopoulos W."/>
            <person name="Pangilinan J."/>
            <person name="Riley R."/>
            <person name="Hundley H."/>
            <person name="Na H."/>
            <person name="Barry K."/>
            <person name="Grigoriev I.V."/>
            <person name="Stajich J.E."/>
            <person name="Kennedy P.G."/>
        </authorList>
    </citation>
    <scope>NUCLEOTIDE SEQUENCE</scope>
    <source>
        <strain evidence="2">MN1</strain>
    </source>
</reference>
<dbReference type="EMBL" id="JABBWG010000003">
    <property type="protein sequence ID" value="KAG1824884.1"/>
    <property type="molecule type" value="Genomic_DNA"/>
</dbReference>
<dbReference type="GeneID" id="64626392"/>
<accession>A0A9P7ELM1</accession>
<evidence type="ECO:0000313" key="3">
    <source>
        <dbReference type="Proteomes" id="UP000807769"/>
    </source>
</evidence>
<dbReference type="RefSeq" id="XP_041198601.1">
    <property type="nucleotide sequence ID" value="XM_041332375.1"/>
</dbReference>
<comment type="caution">
    <text evidence="2">The sequence shown here is derived from an EMBL/GenBank/DDBJ whole genome shotgun (WGS) entry which is preliminary data.</text>
</comment>
<dbReference type="Proteomes" id="UP000807769">
    <property type="component" value="Unassembled WGS sequence"/>
</dbReference>
<evidence type="ECO:0000256" key="1">
    <source>
        <dbReference type="SAM" id="Phobius"/>
    </source>
</evidence>
<feature type="transmembrane region" description="Helical" evidence="1">
    <location>
        <begin position="42"/>
        <end position="60"/>
    </location>
</feature>
<dbReference type="AlphaFoldDB" id="A0A9P7ELM1"/>
<keyword evidence="1" id="KW-0812">Transmembrane</keyword>
<gene>
    <name evidence="2" type="ORF">BJ212DRAFT_1295944</name>
</gene>
<name>A0A9P7ELM1_9AGAM</name>
<evidence type="ECO:0000313" key="2">
    <source>
        <dbReference type="EMBL" id="KAG1824884.1"/>
    </source>
</evidence>
<keyword evidence="1" id="KW-0472">Membrane</keyword>
<sequence length="135" mass="14602">MRADGGSEGVKLPLTSKDCERSWVETVSKIDMDGNKINMRNACISSLIAFLIAMSFWLSVAKVAICSSIDKVLAYFHCIMLLSVKNVFSPGLVPWCQRVDAVESAEDEGVVAEVDKAVATADYWIVEGALAGVIN</sequence>
<keyword evidence="3" id="KW-1185">Reference proteome</keyword>
<keyword evidence="1" id="KW-1133">Transmembrane helix</keyword>
<protein>
    <submittedName>
        <fullName evidence="2">Uncharacterized protein</fullName>
    </submittedName>
</protein>
<proteinExistence type="predicted"/>